<feature type="region of interest" description="Disordered" evidence="1">
    <location>
        <begin position="778"/>
        <end position="808"/>
    </location>
</feature>
<feature type="compositionally biased region" description="Low complexity" evidence="1">
    <location>
        <begin position="788"/>
        <end position="803"/>
    </location>
</feature>
<sequence length="875" mass="93548">MTMTMTAAAAAANSGASVPINIHSSSRPDTVKRKQPRYADAHAEPAARPGNSRGPGGLWKLRQPRKQELEQQGHPSAEPATKNVVVLGGSYGGMHAAAVLAARLPPSHRVILIERNSHFNHLYVFPRFSVLPGHEHKAFIPYTSIFKDAPPRGPGQRRQGRANRKEASQAETATEGGSSAAERQAAVRKGLLEFSPVQAREGLPRTRQDDKDGSASTSSASTSSASTSSASHPSSLASSLDNVSPSSVATTSPSAHSSLASSSILHPLPHSEEHHEKQLVSRDEMKHELAEARERVEKKEEWSTFAHFKRLADTDAAVDDASASQAAGNSQAGLSELGKEEDQQAPENVGPEVDVEHGQTGSPHLVLQATVTSITDSHVVVTPATRDDPLFDSLTGGSWNSTRSGSAATMAAAAVAEGKSKLWEISSFSIPYSHLIYALGSHLPDPLRTEARTKREGMDWMKRIQARVEEAAEIVLVGGGALGVEFATDIASVYADRMLRPGEDAARACDAQGRRKKQVTLIHSRAHLLPNFDPRVHDFALARLQQLGVRVVLGERLALTQGCPKGSTVSVEENAEALATQQQQPAPAADKVDENFANAKLLKDTAGHSISAPANDGHHERKIIRTTGGKIFSADLLMLCTGQQPNSGLMAQLSPSSVDPKTRLVRVLPTLQVAVPDPRDAAQMPFEMRPPCGDCDCFLDRKTAGAEREQQQQQGRLDGDALPMKHRRYIEGMHNVYAIGDVADAFGAINAGYQAWSMADVAAENILRDLGVTTSTNVPDAEADADTDANAGADDISGASASSPLELQEFDPTPTMLKLSLGLGKMVFQGGPVTDPAKPDKPPRPEVTLKDDPHDLAVEGVWKFMAKASTDDLYL</sequence>
<dbReference type="RefSeq" id="XP_013243168.1">
    <property type="nucleotide sequence ID" value="XM_013387714.1"/>
</dbReference>
<dbReference type="InterPro" id="IPR036188">
    <property type="entry name" value="FAD/NAD-bd_sf"/>
</dbReference>
<dbReference type="Gene3D" id="3.50.50.100">
    <property type="match status" value="1"/>
</dbReference>
<dbReference type="PANTHER" id="PTHR43735:SF2">
    <property type="entry name" value="FE-REGULATED PROTEIN 8"/>
    <property type="match status" value="1"/>
</dbReference>
<dbReference type="PANTHER" id="PTHR43735">
    <property type="entry name" value="APOPTOSIS-INDUCING FACTOR 1"/>
    <property type="match status" value="1"/>
</dbReference>
<dbReference type="InParanoid" id="A0A066VV08"/>
<dbReference type="SUPFAM" id="SSF51905">
    <property type="entry name" value="FAD/NAD(P)-binding domain"/>
    <property type="match status" value="2"/>
</dbReference>
<evidence type="ECO:0000259" key="2">
    <source>
        <dbReference type="Pfam" id="PF07992"/>
    </source>
</evidence>
<dbReference type="AlphaFoldDB" id="A0A066VV08"/>
<reference evidence="3 4" key="1">
    <citation type="submission" date="2014-05" db="EMBL/GenBank/DDBJ databases">
        <title>Draft genome sequence of a rare smut relative, Tilletiaria anomala UBC 951.</title>
        <authorList>
            <consortium name="DOE Joint Genome Institute"/>
            <person name="Toome M."/>
            <person name="Kuo A."/>
            <person name="Henrissat B."/>
            <person name="Lipzen A."/>
            <person name="Tritt A."/>
            <person name="Yoshinaga Y."/>
            <person name="Zane M."/>
            <person name="Barry K."/>
            <person name="Grigoriev I.V."/>
            <person name="Spatafora J.W."/>
            <person name="Aimea M.C."/>
        </authorList>
    </citation>
    <scope>NUCLEOTIDE SEQUENCE [LARGE SCALE GENOMIC DNA]</scope>
    <source>
        <strain evidence="3 4">UBC 951</strain>
    </source>
</reference>
<feature type="region of interest" description="Disordered" evidence="1">
    <location>
        <begin position="145"/>
        <end position="300"/>
    </location>
</feature>
<dbReference type="GO" id="GO:0050660">
    <property type="term" value="F:flavin adenine dinucleotide binding"/>
    <property type="evidence" value="ECO:0007669"/>
    <property type="project" value="TreeGrafter"/>
</dbReference>
<dbReference type="Pfam" id="PF07992">
    <property type="entry name" value="Pyr_redox_2"/>
    <property type="match status" value="1"/>
</dbReference>
<evidence type="ECO:0000256" key="1">
    <source>
        <dbReference type="SAM" id="MobiDB-lite"/>
    </source>
</evidence>
<feature type="compositionally biased region" description="Basic and acidic residues" evidence="1">
    <location>
        <begin position="29"/>
        <end position="45"/>
    </location>
</feature>
<dbReference type="STRING" id="1037660.A0A066VV08"/>
<dbReference type="GO" id="GO:0004174">
    <property type="term" value="F:electron-transferring-flavoprotein dehydrogenase activity"/>
    <property type="evidence" value="ECO:0007669"/>
    <property type="project" value="TreeGrafter"/>
</dbReference>
<feature type="region of interest" description="Disordered" evidence="1">
    <location>
        <begin position="1"/>
        <end position="59"/>
    </location>
</feature>
<dbReference type="HOGENOM" id="CLU_019845_0_1_1"/>
<name>A0A066VV08_TILAU</name>
<dbReference type="Proteomes" id="UP000027361">
    <property type="component" value="Unassembled WGS sequence"/>
</dbReference>
<feature type="domain" description="FAD/NAD(P)-binding" evidence="2">
    <location>
        <begin position="425"/>
        <end position="574"/>
    </location>
</feature>
<gene>
    <name evidence="3" type="ORF">K437DRAFT_294604</name>
</gene>
<evidence type="ECO:0000313" key="3">
    <source>
        <dbReference type="EMBL" id="KDN45311.1"/>
    </source>
</evidence>
<dbReference type="OrthoDB" id="202203at2759"/>
<feature type="compositionally biased region" description="Basic and acidic residues" evidence="1">
    <location>
        <begin position="202"/>
        <end position="213"/>
    </location>
</feature>
<dbReference type="EMBL" id="JMSN01000043">
    <property type="protein sequence ID" value="KDN45311.1"/>
    <property type="molecule type" value="Genomic_DNA"/>
</dbReference>
<organism evidence="3 4">
    <name type="scientific">Tilletiaria anomala (strain ATCC 24038 / CBS 436.72 / UBC 951)</name>
    <dbReference type="NCBI Taxonomy" id="1037660"/>
    <lineage>
        <taxon>Eukaryota</taxon>
        <taxon>Fungi</taxon>
        <taxon>Dikarya</taxon>
        <taxon>Basidiomycota</taxon>
        <taxon>Ustilaginomycotina</taxon>
        <taxon>Exobasidiomycetes</taxon>
        <taxon>Georgefischeriales</taxon>
        <taxon>Tilletiariaceae</taxon>
        <taxon>Tilletiaria</taxon>
    </lineage>
</organism>
<feature type="compositionally biased region" description="Low complexity" evidence="1">
    <location>
        <begin position="214"/>
        <end position="268"/>
    </location>
</feature>
<dbReference type="GO" id="GO:0005737">
    <property type="term" value="C:cytoplasm"/>
    <property type="evidence" value="ECO:0007669"/>
    <property type="project" value="TreeGrafter"/>
</dbReference>
<proteinExistence type="predicted"/>
<comment type="caution">
    <text evidence="3">The sequence shown here is derived from an EMBL/GenBank/DDBJ whole genome shotgun (WGS) entry which is preliminary data.</text>
</comment>
<dbReference type="OMA" id="PPCGDCD"/>
<protein>
    <recommendedName>
        <fullName evidence="2">FAD/NAD(P)-binding domain-containing protein</fullName>
    </recommendedName>
</protein>
<dbReference type="GeneID" id="25267222"/>
<feature type="compositionally biased region" description="Low complexity" evidence="1">
    <location>
        <begin position="1"/>
        <end position="12"/>
    </location>
</feature>
<feature type="compositionally biased region" description="Basic and acidic residues" evidence="1">
    <location>
        <begin position="837"/>
        <end position="850"/>
    </location>
</feature>
<feature type="region of interest" description="Disordered" evidence="1">
    <location>
        <begin position="319"/>
        <end position="350"/>
    </location>
</feature>
<evidence type="ECO:0000313" key="4">
    <source>
        <dbReference type="Proteomes" id="UP000027361"/>
    </source>
</evidence>
<dbReference type="InterPro" id="IPR023753">
    <property type="entry name" value="FAD/NAD-binding_dom"/>
</dbReference>
<dbReference type="Gene3D" id="3.50.50.60">
    <property type="entry name" value="FAD/NAD(P)-binding domain"/>
    <property type="match status" value="2"/>
</dbReference>
<feature type="compositionally biased region" description="Basic and acidic residues" evidence="1">
    <location>
        <begin position="269"/>
        <end position="300"/>
    </location>
</feature>
<keyword evidence="4" id="KW-1185">Reference proteome</keyword>
<accession>A0A066VV08</accession>
<feature type="region of interest" description="Disordered" evidence="1">
    <location>
        <begin position="830"/>
        <end position="850"/>
    </location>
</feature>
<feature type="compositionally biased region" description="Low complexity" evidence="1">
    <location>
        <begin position="319"/>
        <end position="335"/>
    </location>
</feature>